<dbReference type="AlphaFoldDB" id="A0A9W4XPR7"/>
<comment type="caution">
    <text evidence="1">The sequence shown here is derived from an EMBL/GenBank/DDBJ whole genome shotgun (WGS) entry which is preliminary data.</text>
</comment>
<proteinExistence type="predicted"/>
<accession>A0A9W4XPR7</accession>
<dbReference type="EMBL" id="CAOQHR010000004">
    <property type="protein sequence ID" value="CAI6332916.1"/>
    <property type="molecule type" value="Genomic_DNA"/>
</dbReference>
<gene>
    <name evidence="1" type="ORF">PDIGIT_LOCUS5949</name>
</gene>
<name>A0A9W4XPR7_9PLEO</name>
<sequence length="142" mass="15970">MVVLLHVRGYCRGHRVCRNLHLVAENSIHCSANHAIVVSEASIPRTTCYRAETCRLECLPCVWLSKATWAPVSDMRRTTVRLCSGALHASITCITCGRIQVTWPTLVPRHLKVIDCTCAFGVVTYIIRRPNNPVEMYGFEIC</sequence>
<evidence type="ECO:0000313" key="2">
    <source>
        <dbReference type="Proteomes" id="UP001152607"/>
    </source>
</evidence>
<keyword evidence="2" id="KW-1185">Reference proteome</keyword>
<dbReference type="Proteomes" id="UP001152607">
    <property type="component" value="Unassembled WGS sequence"/>
</dbReference>
<evidence type="ECO:0000313" key="1">
    <source>
        <dbReference type="EMBL" id="CAI6332916.1"/>
    </source>
</evidence>
<protein>
    <submittedName>
        <fullName evidence="1">Uncharacterized protein</fullName>
    </submittedName>
</protein>
<reference evidence="1" key="1">
    <citation type="submission" date="2023-01" db="EMBL/GenBank/DDBJ databases">
        <authorList>
            <person name="Van Ghelder C."/>
            <person name="Rancurel C."/>
        </authorList>
    </citation>
    <scope>NUCLEOTIDE SEQUENCE</scope>
    <source>
        <strain evidence="1">CNCM I-4278</strain>
    </source>
</reference>
<organism evidence="1 2">
    <name type="scientific">Periconia digitata</name>
    <dbReference type="NCBI Taxonomy" id="1303443"/>
    <lineage>
        <taxon>Eukaryota</taxon>
        <taxon>Fungi</taxon>
        <taxon>Dikarya</taxon>
        <taxon>Ascomycota</taxon>
        <taxon>Pezizomycotina</taxon>
        <taxon>Dothideomycetes</taxon>
        <taxon>Pleosporomycetidae</taxon>
        <taxon>Pleosporales</taxon>
        <taxon>Massarineae</taxon>
        <taxon>Periconiaceae</taxon>
        <taxon>Periconia</taxon>
    </lineage>
</organism>